<dbReference type="STRING" id="58114.SAMN05216270_11591"/>
<sequence length="184" mass="18732">MLLASQVRLTGRTQYVALLVSLTVFITGALVGYHSLSGLELFTEGGDGGHDQSLAGIVGQNLGAAMLLYSGVVTLGISSLLGLGMTSAFVGATMAVAVDNAGWGEVIGTAWAYAPIEFGGCVVAAAAGLYPVLSVIGKVFAAEERLALLSTYARGLVDSLKLLALAVAMILFAGLVELVVIVLE</sequence>
<evidence type="ECO:0000256" key="1">
    <source>
        <dbReference type="SAM" id="Phobius"/>
    </source>
</evidence>
<dbReference type="EMBL" id="FNAD01000015">
    <property type="protein sequence ID" value="SDE21013.1"/>
    <property type="molecule type" value="Genomic_DNA"/>
</dbReference>
<keyword evidence="3" id="KW-1185">Reference proteome</keyword>
<feature type="transmembrane region" description="Helical" evidence="1">
    <location>
        <begin position="15"/>
        <end position="34"/>
    </location>
</feature>
<dbReference type="Proteomes" id="UP000198949">
    <property type="component" value="Unassembled WGS sequence"/>
</dbReference>
<reference evidence="3" key="1">
    <citation type="submission" date="2016-10" db="EMBL/GenBank/DDBJ databases">
        <authorList>
            <person name="Varghese N."/>
            <person name="Submissions S."/>
        </authorList>
    </citation>
    <scope>NUCLEOTIDE SEQUENCE [LARGE SCALE GENOMIC DNA]</scope>
    <source>
        <strain evidence="3">CGMCC 4.3516</strain>
    </source>
</reference>
<dbReference type="AlphaFoldDB" id="A0A1G7B1W4"/>
<dbReference type="Pfam" id="PF01944">
    <property type="entry name" value="SpoIIM"/>
    <property type="match status" value="1"/>
</dbReference>
<organism evidence="2 3">
    <name type="scientific">Glycomyces harbinensis</name>
    <dbReference type="NCBI Taxonomy" id="58114"/>
    <lineage>
        <taxon>Bacteria</taxon>
        <taxon>Bacillati</taxon>
        <taxon>Actinomycetota</taxon>
        <taxon>Actinomycetes</taxon>
        <taxon>Glycomycetales</taxon>
        <taxon>Glycomycetaceae</taxon>
        <taxon>Glycomyces</taxon>
    </lineage>
</organism>
<evidence type="ECO:0000313" key="3">
    <source>
        <dbReference type="Proteomes" id="UP000198949"/>
    </source>
</evidence>
<keyword evidence="1" id="KW-0812">Transmembrane</keyword>
<keyword evidence="1" id="KW-1133">Transmembrane helix</keyword>
<accession>A0A1G7B1W4</accession>
<proteinExistence type="predicted"/>
<evidence type="ECO:0000313" key="2">
    <source>
        <dbReference type="EMBL" id="SDE21013.1"/>
    </source>
</evidence>
<gene>
    <name evidence="2" type="ORF">SAMN05216270_11591</name>
</gene>
<feature type="transmembrane region" description="Helical" evidence="1">
    <location>
        <begin position="110"/>
        <end position="141"/>
    </location>
</feature>
<feature type="transmembrane region" description="Helical" evidence="1">
    <location>
        <begin position="54"/>
        <end position="73"/>
    </location>
</feature>
<dbReference type="InterPro" id="IPR002798">
    <property type="entry name" value="SpoIIM-like"/>
</dbReference>
<dbReference type="RefSeq" id="WP_091039508.1">
    <property type="nucleotide sequence ID" value="NZ_FNAD01000015.1"/>
</dbReference>
<keyword evidence="1" id="KW-0472">Membrane</keyword>
<protein>
    <submittedName>
        <fullName evidence="2">Stage II sporulation protein M</fullName>
    </submittedName>
</protein>
<name>A0A1G7B1W4_9ACTN</name>
<feature type="transmembrane region" description="Helical" evidence="1">
    <location>
        <begin position="162"/>
        <end position="183"/>
    </location>
</feature>